<feature type="compositionally biased region" description="Acidic residues" evidence="1">
    <location>
        <begin position="326"/>
        <end position="336"/>
    </location>
</feature>
<comment type="caution">
    <text evidence="2">The sequence shown here is derived from an EMBL/GenBank/DDBJ whole genome shotgun (WGS) entry which is preliminary data.</text>
</comment>
<feature type="compositionally biased region" description="Acidic residues" evidence="1">
    <location>
        <begin position="270"/>
        <end position="283"/>
    </location>
</feature>
<reference evidence="2" key="1">
    <citation type="submission" date="2016-04" db="EMBL/GenBank/DDBJ databases">
        <authorList>
            <person name="Nguyen H.D."/>
            <person name="Samba Siva P."/>
            <person name="Cullis J."/>
            <person name="Levesque C.A."/>
            <person name="Hambleton S."/>
        </authorList>
    </citation>
    <scope>NUCLEOTIDE SEQUENCE</scope>
    <source>
        <strain evidence="2">DAOMC 236416</strain>
    </source>
</reference>
<keyword evidence="3" id="KW-1185">Reference proteome</keyword>
<dbReference type="EMBL" id="LWDF02000279">
    <property type="protein sequence ID" value="KAE8250853.1"/>
    <property type="molecule type" value="Genomic_DNA"/>
</dbReference>
<sequence>MAPPSPAPTTRNAKWPTHLGLSGELILGESTSKDNVNEVSTTMYTNDGQEQALTLNIWGRDAPEQGTYLLTNIPFATHPLRLGVGDAAEMRQVPDEFDGIEPDSPTLPPTFVFLSGIGVIVESDANRKGCTVSGFTYLNKKHGWQKWSLRLEFEDTARWAAWTVPGTRSLVTFDALMIKKGTDGLHKCYIRRITAIADADRAILAALNVGSPGGGDRAERLRRAREAKRLALEKREKQEGEGGTSRLSGEDAGSHTTQPGGDNKGPALPENEDAADDPDDVEEPVTPIGRKGRRAAPKADLKGKGKEDAATGKRTGKGKASSFQDSDGDSDGDGDSETNVPGNNDEEDGTFTPPARKVRRTGATSRSST</sequence>
<accession>A0A8T8SXD7</accession>
<evidence type="ECO:0000256" key="1">
    <source>
        <dbReference type="SAM" id="MobiDB-lite"/>
    </source>
</evidence>
<feature type="compositionally biased region" description="Basic and acidic residues" evidence="1">
    <location>
        <begin position="297"/>
        <end position="311"/>
    </location>
</feature>
<evidence type="ECO:0000313" key="2">
    <source>
        <dbReference type="EMBL" id="KAE8250853.1"/>
    </source>
</evidence>
<protein>
    <submittedName>
        <fullName evidence="2">Uncharacterized protein</fullName>
    </submittedName>
</protein>
<name>A0A8T8SXD7_9BASI</name>
<dbReference type="Proteomes" id="UP000077521">
    <property type="component" value="Unassembled WGS sequence"/>
</dbReference>
<feature type="compositionally biased region" description="Basic and acidic residues" evidence="1">
    <location>
        <begin position="231"/>
        <end position="240"/>
    </location>
</feature>
<organism evidence="2 3">
    <name type="scientific">Tilletia indica</name>
    <dbReference type="NCBI Taxonomy" id="43049"/>
    <lineage>
        <taxon>Eukaryota</taxon>
        <taxon>Fungi</taxon>
        <taxon>Dikarya</taxon>
        <taxon>Basidiomycota</taxon>
        <taxon>Ustilaginomycotina</taxon>
        <taxon>Exobasidiomycetes</taxon>
        <taxon>Tilletiales</taxon>
        <taxon>Tilletiaceae</taxon>
        <taxon>Tilletia</taxon>
    </lineage>
</organism>
<proteinExistence type="predicted"/>
<gene>
    <name evidence="2" type="ORF">A4X13_0g4324</name>
</gene>
<feature type="region of interest" description="Disordered" evidence="1">
    <location>
        <begin position="231"/>
        <end position="369"/>
    </location>
</feature>
<evidence type="ECO:0000313" key="3">
    <source>
        <dbReference type="Proteomes" id="UP000077521"/>
    </source>
</evidence>
<dbReference type="AlphaFoldDB" id="A0A8T8SXD7"/>
<reference evidence="2" key="2">
    <citation type="journal article" date="2019" name="IMA Fungus">
        <title>Genome sequencing and comparison of five Tilletia species to identify candidate genes for the detection of regulated species infecting wheat.</title>
        <authorList>
            <person name="Nguyen H.D.T."/>
            <person name="Sultana T."/>
            <person name="Kesanakurti P."/>
            <person name="Hambleton S."/>
        </authorList>
    </citation>
    <scope>NUCLEOTIDE SEQUENCE</scope>
    <source>
        <strain evidence="2">DAOMC 236416</strain>
    </source>
</reference>